<evidence type="ECO:0000256" key="3">
    <source>
        <dbReference type="ARBA" id="ARBA00022884"/>
    </source>
</evidence>
<reference evidence="6" key="1">
    <citation type="submission" date="2015-07" db="EMBL/GenBank/DDBJ databases">
        <title>Adaptation to a free-living lifestyle via gene acquisitions in the diplomonad Trepomonas sp. PC1.</title>
        <authorList>
            <person name="Xu F."/>
            <person name="Jerlstrom-Hultqvist J."/>
            <person name="Kolisko M."/>
            <person name="Simpson A.G.B."/>
            <person name="Roger A.J."/>
            <person name="Svard S.G."/>
            <person name="Andersson J.O."/>
        </authorList>
    </citation>
    <scope>NUCLEOTIDE SEQUENCE</scope>
    <source>
        <strain evidence="6">PC1</strain>
    </source>
</reference>
<evidence type="ECO:0000256" key="1">
    <source>
        <dbReference type="ARBA" id="ARBA00022490"/>
    </source>
</evidence>
<dbReference type="EMBL" id="GDID01003007">
    <property type="protein sequence ID" value="JAP93599.1"/>
    <property type="molecule type" value="Transcribed_RNA"/>
</dbReference>
<accession>A0A146KE60</accession>
<dbReference type="SUPFAM" id="SSF69322">
    <property type="entry name" value="Tricorn protease domain 2"/>
    <property type="match status" value="1"/>
</dbReference>
<organism evidence="6">
    <name type="scientific">Trepomonas sp. PC1</name>
    <dbReference type="NCBI Taxonomy" id="1076344"/>
    <lineage>
        <taxon>Eukaryota</taxon>
        <taxon>Metamonada</taxon>
        <taxon>Diplomonadida</taxon>
        <taxon>Hexamitidae</taxon>
        <taxon>Hexamitinae</taxon>
        <taxon>Trepomonas</taxon>
    </lineage>
</organism>
<proteinExistence type="predicted"/>
<evidence type="ECO:0000256" key="5">
    <source>
        <dbReference type="SAM" id="Coils"/>
    </source>
</evidence>
<dbReference type="GO" id="GO:0003743">
    <property type="term" value="F:translation initiation factor activity"/>
    <property type="evidence" value="ECO:0007669"/>
    <property type="project" value="UniProtKB-KW"/>
</dbReference>
<dbReference type="AlphaFoldDB" id="A0A146KE60"/>
<gene>
    <name evidence="6" type="ORF">TPC1_14060</name>
</gene>
<dbReference type="PANTHER" id="PTHR14068">
    <property type="entry name" value="EUKARYOTIC TRANSLATION INITIATION FACTOR 3 EIF3 -RELATED"/>
    <property type="match status" value="1"/>
</dbReference>
<protein>
    <recommendedName>
        <fullName evidence="7">Eukaryotic translation initiation factor 3 subunit B</fullName>
    </recommendedName>
</protein>
<dbReference type="GO" id="GO:0031369">
    <property type="term" value="F:translation initiation factor binding"/>
    <property type="evidence" value="ECO:0007669"/>
    <property type="project" value="InterPro"/>
</dbReference>
<keyword evidence="5" id="KW-0175">Coiled coil</keyword>
<evidence type="ECO:0000256" key="2">
    <source>
        <dbReference type="ARBA" id="ARBA00022540"/>
    </source>
</evidence>
<keyword evidence="1" id="KW-0963">Cytoplasm</keyword>
<keyword evidence="3" id="KW-0694">RNA-binding</keyword>
<evidence type="ECO:0008006" key="7">
    <source>
        <dbReference type="Google" id="ProtNLM"/>
    </source>
</evidence>
<evidence type="ECO:0000313" key="6">
    <source>
        <dbReference type="EMBL" id="JAP93599.1"/>
    </source>
</evidence>
<keyword evidence="4" id="KW-0648">Protein biosynthesis</keyword>
<evidence type="ECO:0000256" key="4">
    <source>
        <dbReference type="ARBA" id="ARBA00022917"/>
    </source>
</evidence>
<name>A0A146KE60_9EUKA</name>
<dbReference type="InterPro" id="IPR011400">
    <property type="entry name" value="EIF3B"/>
</dbReference>
<feature type="non-terminal residue" evidence="6">
    <location>
        <position position="1"/>
    </location>
</feature>
<sequence length="677" mass="79346">QSQQLQLPVHKTIERADAIKQLEQEGIFAPLRNHHYDRILLISNLPPIKKDETAESTHKKMMKVIVQKMVIMVMPEGFKKNMIDLHPEGRTCILRFPTSEIAAKFKKQFEYVNDSSLMMFGPDYQIKIDTYQYYDQLSRLQKPIKQENQSFKQISLDGRQNHLTEEDVISQLALVSSTKVQLANFQQALGYQETLLLPFSEQFQFTPKGTFMYTTTQQAKKICELNFYLDEESVFKITFAEPVDGCYVSENENFVVGFIQKEFQNVQLYKALVYSLCEEQKIFETEFCQMNDFLKLENQLRFNATDDYFYQIDGFQLKLFQINTVDGLLTQKLKSELTLKNIHAMEWAPTRSFLAVFQKSKQDAPSQFTVFDLFQQERNMRVISRTFYVEQIKLLWQASGEWVSVITDTKQNTQIMNYQMKGDFPSSSTKFPAGSKIKDFQYSTDNKYCVCLVSSRQQQKPAVYIQQVNTDLPPQKIISLEAEKIFFCPQTNVFVIVSGGAMSQTVSFVDAVKKCYLASYDFNIKSMEFDFYGRYLAILDKQDSKTWLNIIDCVGTCLYVKQVNKVEKVVWRPEDREMLKVSQEGSLYEKRIDQLKEQNSEKVKQKYERLYKQYKEAFECKEEVEFGLKQKQKQVELVRTVYREYEQEYAEVVVTAIQKLNETTAQVQLDELNELFE</sequence>
<dbReference type="GO" id="GO:0003723">
    <property type="term" value="F:RNA binding"/>
    <property type="evidence" value="ECO:0007669"/>
    <property type="project" value="UniProtKB-KW"/>
</dbReference>
<dbReference type="PANTHER" id="PTHR14068:SF0">
    <property type="entry name" value="EUKARYOTIC TRANSLATION INITIATION FACTOR 3 SUBUNIT B"/>
    <property type="match status" value="1"/>
</dbReference>
<feature type="coiled-coil region" evidence="5">
    <location>
        <begin position="597"/>
        <end position="648"/>
    </location>
</feature>
<dbReference type="GO" id="GO:0005852">
    <property type="term" value="C:eukaryotic translation initiation factor 3 complex"/>
    <property type="evidence" value="ECO:0007669"/>
    <property type="project" value="InterPro"/>
</dbReference>
<keyword evidence="2" id="KW-0396">Initiation factor</keyword>